<dbReference type="PANTHER" id="PTHR43280:SF10">
    <property type="entry name" value="REGULATORY PROTEIN POCR"/>
    <property type="match status" value="1"/>
</dbReference>
<dbReference type="PANTHER" id="PTHR43280">
    <property type="entry name" value="ARAC-FAMILY TRANSCRIPTIONAL REGULATOR"/>
    <property type="match status" value="1"/>
</dbReference>
<dbReference type="Pfam" id="PF12833">
    <property type="entry name" value="HTH_18"/>
    <property type="match status" value="1"/>
</dbReference>
<reference evidence="5 6" key="1">
    <citation type="journal article" date="2024" name="Int. J. Syst. Evol. Microbiol.">
        <title>Paenibacillus hexagrammi sp. nov., a novel bacterium isolated from the gut content of Hexagrammos agrammus.</title>
        <authorList>
            <person name="Jung H.K."/>
            <person name="Kim D.G."/>
            <person name="Zin H."/>
            <person name="Park J."/>
            <person name="Jung H."/>
            <person name="Kim Y.O."/>
            <person name="Kong H.J."/>
            <person name="Kim J.W."/>
            <person name="Kim Y.S."/>
        </authorList>
    </citation>
    <scope>NUCLEOTIDE SEQUENCE [LARGE SCALE GENOMIC DNA]</scope>
    <source>
        <strain evidence="5 6">YPD9-1</strain>
    </source>
</reference>
<keyword evidence="6" id="KW-1185">Reference proteome</keyword>
<dbReference type="Gene3D" id="1.10.10.60">
    <property type="entry name" value="Homeodomain-like"/>
    <property type="match status" value="2"/>
</dbReference>
<protein>
    <submittedName>
        <fullName evidence="5">Helix-turn-helix domain-containing protein</fullName>
    </submittedName>
</protein>
<dbReference type="EMBL" id="CP090978">
    <property type="protein sequence ID" value="UJF33906.1"/>
    <property type="molecule type" value="Genomic_DNA"/>
</dbReference>
<accession>A0ABY3SL52</accession>
<organism evidence="5 6">
    <name type="scientific">Paenibacillus hexagrammi</name>
    <dbReference type="NCBI Taxonomy" id="2908839"/>
    <lineage>
        <taxon>Bacteria</taxon>
        <taxon>Bacillati</taxon>
        <taxon>Bacillota</taxon>
        <taxon>Bacilli</taxon>
        <taxon>Bacillales</taxon>
        <taxon>Paenibacillaceae</taxon>
        <taxon>Paenibacillus</taxon>
    </lineage>
</organism>
<evidence type="ECO:0000259" key="4">
    <source>
        <dbReference type="PROSITE" id="PS01124"/>
    </source>
</evidence>
<dbReference type="SUPFAM" id="SSF46689">
    <property type="entry name" value="Homeodomain-like"/>
    <property type="match status" value="2"/>
</dbReference>
<keyword evidence="3" id="KW-0804">Transcription</keyword>
<evidence type="ECO:0000256" key="3">
    <source>
        <dbReference type="ARBA" id="ARBA00023163"/>
    </source>
</evidence>
<gene>
    <name evidence="5" type="ORF">L0M14_01210</name>
</gene>
<evidence type="ECO:0000256" key="2">
    <source>
        <dbReference type="ARBA" id="ARBA00023125"/>
    </source>
</evidence>
<dbReference type="InterPro" id="IPR018060">
    <property type="entry name" value="HTH_AraC"/>
</dbReference>
<evidence type="ECO:0000256" key="1">
    <source>
        <dbReference type="ARBA" id="ARBA00023015"/>
    </source>
</evidence>
<dbReference type="PRINTS" id="PR00032">
    <property type="entry name" value="HTHARAC"/>
</dbReference>
<dbReference type="InterPro" id="IPR020449">
    <property type="entry name" value="Tscrpt_reg_AraC-type_HTH"/>
</dbReference>
<evidence type="ECO:0000313" key="6">
    <source>
        <dbReference type="Proteomes" id="UP001649230"/>
    </source>
</evidence>
<dbReference type="RefSeq" id="WP_235120297.1">
    <property type="nucleotide sequence ID" value="NZ_CP090978.1"/>
</dbReference>
<keyword evidence="1" id="KW-0805">Transcription regulation</keyword>
<dbReference type="InterPro" id="IPR009057">
    <property type="entry name" value="Homeodomain-like_sf"/>
</dbReference>
<proteinExistence type="predicted"/>
<sequence length="307" mass="35674">MTVSSSSAFRMAELESVLAQFASQCSQQFGISITIGIGRMCSYVFEEAKQSCAEALTAASFRYFLHDRAVFPYTEISRLTRSIHYDYGKEEELFKESIRKGKIEQLMNQVDEWFAGMLKGGLPQPEQWIKIAQRMITGVAVVIRDFVSEQDYKDIVMGAERQLSVSGNYELCKNSFQSLLLEWMDLIQKSRSRKHESVVEACLQYVEAHYMEDLSLDTVAANLFFSPNYLTLMFKQHLGTTFSKYLSDFRMKKALELLQNSDLKVYEIAPRTGFKDDKYFYRVFKNRFGMTPDEYRRNNHLQHMSND</sequence>
<name>A0ABY3SL52_9BACL</name>
<dbReference type="SMART" id="SM00342">
    <property type="entry name" value="HTH_ARAC"/>
    <property type="match status" value="1"/>
</dbReference>
<dbReference type="PROSITE" id="PS01124">
    <property type="entry name" value="HTH_ARAC_FAMILY_2"/>
    <property type="match status" value="1"/>
</dbReference>
<dbReference type="Proteomes" id="UP001649230">
    <property type="component" value="Chromosome"/>
</dbReference>
<evidence type="ECO:0000313" key="5">
    <source>
        <dbReference type="EMBL" id="UJF33906.1"/>
    </source>
</evidence>
<feature type="domain" description="HTH araC/xylS-type" evidence="4">
    <location>
        <begin position="200"/>
        <end position="298"/>
    </location>
</feature>
<keyword evidence="2" id="KW-0238">DNA-binding</keyword>